<keyword evidence="5 15" id="KW-0812">Transmembrane</keyword>
<dbReference type="SUPFAM" id="SSF81321">
    <property type="entry name" value="Family A G protein-coupled receptor-like"/>
    <property type="match status" value="1"/>
</dbReference>
<evidence type="ECO:0000313" key="18">
    <source>
        <dbReference type="Proteomes" id="UP000663828"/>
    </source>
</evidence>
<dbReference type="InterPro" id="IPR017452">
    <property type="entry name" value="GPCR_Rhodpsn_7TM"/>
</dbReference>
<dbReference type="CDD" id="cd09601">
    <property type="entry name" value="M1_APN-Q_like"/>
    <property type="match status" value="1"/>
</dbReference>
<feature type="transmembrane region" description="Helical" evidence="15">
    <location>
        <begin position="1083"/>
        <end position="1108"/>
    </location>
</feature>
<dbReference type="Gene3D" id="1.25.50.20">
    <property type="match status" value="1"/>
</dbReference>
<feature type="binding site" evidence="13">
    <location>
        <position position="438"/>
    </location>
    <ligand>
        <name>Zn(2+)</name>
        <dbReference type="ChEBI" id="CHEBI:29105"/>
        <note>catalytic</note>
    </ligand>
</feature>
<feature type="transmembrane region" description="Helical" evidence="15">
    <location>
        <begin position="1120"/>
        <end position="1140"/>
    </location>
</feature>
<evidence type="ECO:0000256" key="6">
    <source>
        <dbReference type="ARBA" id="ARBA00022723"/>
    </source>
</evidence>
<dbReference type="PANTHER" id="PTHR11533">
    <property type="entry name" value="PROTEASE M1 ZINC METALLOPROTEASE"/>
    <property type="match status" value="1"/>
</dbReference>
<keyword evidence="4" id="KW-0645">Protease</keyword>
<dbReference type="Gene3D" id="1.20.1070.10">
    <property type="entry name" value="Rhodopsin 7-helix transmembrane proteins"/>
    <property type="match status" value="1"/>
</dbReference>
<evidence type="ECO:0000256" key="3">
    <source>
        <dbReference type="ARBA" id="ARBA00022438"/>
    </source>
</evidence>
<feature type="transmembrane region" description="Helical" evidence="15">
    <location>
        <begin position="1042"/>
        <end position="1063"/>
    </location>
</feature>
<dbReference type="InterPro" id="IPR034016">
    <property type="entry name" value="M1_APN-typ"/>
</dbReference>
<dbReference type="InterPro" id="IPR045357">
    <property type="entry name" value="Aminopeptidase_N-like_N"/>
</dbReference>
<evidence type="ECO:0000256" key="14">
    <source>
        <dbReference type="PIRSR" id="PIRSR634016-4"/>
    </source>
</evidence>
<dbReference type="Gene3D" id="1.10.390.10">
    <property type="entry name" value="Neutral Protease Domain 2"/>
    <property type="match status" value="1"/>
</dbReference>
<feature type="site" description="Transition state stabilizer" evidence="14">
    <location>
        <position position="502"/>
    </location>
</feature>
<organism evidence="17 18">
    <name type="scientific">Adineta ricciae</name>
    <name type="common">Rotifer</name>
    <dbReference type="NCBI Taxonomy" id="249248"/>
    <lineage>
        <taxon>Eukaryota</taxon>
        <taxon>Metazoa</taxon>
        <taxon>Spiralia</taxon>
        <taxon>Gnathifera</taxon>
        <taxon>Rotifera</taxon>
        <taxon>Eurotatoria</taxon>
        <taxon>Bdelloidea</taxon>
        <taxon>Adinetida</taxon>
        <taxon>Adinetidae</taxon>
        <taxon>Adineta</taxon>
    </lineage>
</organism>
<dbReference type="InterPro" id="IPR014782">
    <property type="entry name" value="Peptidase_M1_dom"/>
</dbReference>
<comment type="subcellular location">
    <subcellularLocation>
        <location evidence="1">Membrane</location>
    </subcellularLocation>
</comment>
<dbReference type="Proteomes" id="UP000663828">
    <property type="component" value="Unassembled WGS sequence"/>
</dbReference>
<feature type="binding site" evidence="13">
    <location>
        <position position="419"/>
    </location>
    <ligand>
        <name>Zn(2+)</name>
        <dbReference type="ChEBI" id="CHEBI:29105"/>
        <note>catalytic</note>
    </ligand>
</feature>
<dbReference type="SUPFAM" id="SSF63737">
    <property type="entry name" value="Leukotriene A4 hydrolase N-terminal domain"/>
    <property type="match status" value="1"/>
</dbReference>
<dbReference type="SUPFAM" id="SSF55486">
    <property type="entry name" value="Metalloproteases ('zincins'), catalytic domain"/>
    <property type="match status" value="1"/>
</dbReference>
<dbReference type="GO" id="GO:0005615">
    <property type="term" value="C:extracellular space"/>
    <property type="evidence" value="ECO:0007669"/>
    <property type="project" value="TreeGrafter"/>
</dbReference>
<dbReference type="Gene3D" id="2.60.40.1730">
    <property type="entry name" value="tricorn interacting facor f3 domain"/>
    <property type="match status" value="1"/>
</dbReference>
<dbReference type="GO" id="GO:0070006">
    <property type="term" value="F:metalloaminopeptidase activity"/>
    <property type="evidence" value="ECO:0007669"/>
    <property type="project" value="TreeGrafter"/>
</dbReference>
<dbReference type="PRINTS" id="PR00756">
    <property type="entry name" value="ALADIPTASE"/>
</dbReference>
<accession>A0A813XJH5</accession>
<comment type="similarity">
    <text evidence="2">Belongs to the peptidase M1 family.</text>
</comment>
<protein>
    <recommendedName>
        <fullName evidence="16">G-protein coupled receptors family 1 profile domain-containing protein</fullName>
    </recommendedName>
</protein>
<evidence type="ECO:0000256" key="12">
    <source>
        <dbReference type="PIRSR" id="PIRSR634016-1"/>
    </source>
</evidence>
<dbReference type="InterPro" id="IPR000276">
    <property type="entry name" value="GPCR_Rhodpsn"/>
</dbReference>
<keyword evidence="18" id="KW-1185">Reference proteome</keyword>
<evidence type="ECO:0000256" key="4">
    <source>
        <dbReference type="ARBA" id="ARBA00022670"/>
    </source>
</evidence>
<name>A0A813XJH5_ADIRI</name>
<evidence type="ECO:0000256" key="15">
    <source>
        <dbReference type="SAM" id="Phobius"/>
    </source>
</evidence>
<evidence type="ECO:0000313" key="17">
    <source>
        <dbReference type="EMBL" id="CAF0877084.1"/>
    </source>
</evidence>
<keyword evidence="11 15" id="KW-0472">Membrane</keyword>
<gene>
    <name evidence="17" type="ORF">XAT740_LOCUS6799</name>
</gene>
<dbReference type="PROSITE" id="PS50262">
    <property type="entry name" value="G_PROTEIN_RECEP_F1_2"/>
    <property type="match status" value="1"/>
</dbReference>
<evidence type="ECO:0000256" key="8">
    <source>
        <dbReference type="ARBA" id="ARBA00022833"/>
    </source>
</evidence>
<evidence type="ECO:0000256" key="10">
    <source>
        <dbReference type="ARBA" id="ARBA00023049"/>
    </source>
</evidence>
<dbReference type="Pfam" id="PF01433">
    <property type="entry name" value="Peptidase_M1"/>
    <property type="match status" value="1"/>
</dbReference>
<evidence type="ECO:0000256" key="2">
    <source>
        <dbReference type="ARBA" id="ARBA00010136"/>
    </source>
</evidence>
<evidence type="ECO:0000256" key="7">
    <source>
        <dbReference type="ARBA" id="ARBA00022801"/>
    </source>
</evidence>
<keyword evidence="10" id="KW-0482">Metalloprotease</keyword>
<comment type="cofactor">
    <cofactor evidence="13">
        <name>Zn(2+)</name>
        <dbReference type="ChEBI" id="CHEBI:29105"/>
    </cofactor>
    <text evidence="13">Binds 1 zinc ion per subunit.</text>
</comment>
<keyword evidence="7" id="KW-0378">Hydrolase</keyword>
<dbReference type="GO" id="GO:0005737">
    <property type="term" value="C:cytoplasm"/>
    <property type="evidence" value="ECO:0007669"/>
    <property type="project" value="TreeGrafter"/>
</dbReference>
<keyword evidence="6 13" id="KW-0479">Metal-binding</keyword>
<keyword evidence="9 15" id="KW-1133">Transmembrane helix</keyword>
<keyword evidence="8 13" id="KW-0862">Zinc</keyword>
<sequence>MASNKASTFNFSESTPSTIRSTPQRFKTLRSIPKSWLIAAAIFYCASVITVGLLAGLLPRRTQQITVLATVIPSNTTGSVPITTTTGIITTTTGTITTTQDPSLCVEDECNLRLLSDVIVHSYQIQYMYNDSKQTVVRGQVTIEFTLKQPIKQLIYHSKEMVELEEPALFEDEVYRFISMRTYVRNDYISLRLTSNSLFARNRYRLVQNFAVKLTDSNVGFYQTIYKDGENTMEKLLSTQFEPIDARRAFPCFDEPHLKAPFTITIIHPENTVALANFPSIEESLENGLRRTKFAETYPMSTYLAAWAILPDTYGSRNDNEDEPWMTVWARREVTERNHTALALEIASKSVPFYASYFNTSEPITPKIDLLAVPEFTFGAMENWGLVTFREDRLIYDEKIVSTEQKRELGETIAHELAHFWFGNYVTCQWWTDLWLNEAMATWLSYKPFADNYPSWNMEVLVFSNNIIPSMWDDARPSSHPIVVPNVTDPGEISSLFDSITYSKGASILRMLELTAGTQKFQHSLQEYLQLNALSVGDPRFFYNNLFTNMNGEAFVMNWLEEKNFPVTNVTLSIENGDTTVTFTQSRFIISNALDASQLDGNYRWKIMIKCVLGGDYPNSDTTNIGGDTIEFLFETEQSTQVITGKSYSWIKCNRDFISYHLTQYSFPSNTYQRFANVLETNPTFFSNADKINFLQDTFLLAYKGLIDYTEPLRLMRSLVKTNTQQHIHWKTFEWHWSTLVSLVNYLPDTLPKFQNFAIQQILSNGETIDSILTLNPTDDDNTKLLKSLKFALLCRMNHAGALQKASELFKSIPIEYFNNSNAVINVNADFLTTVYEYHMSVNDNEADWNMMYNYYRIAISPQEQTRALSAISATKDTTRLNRLLEEGLSNPLVSIKRQDYFRMIKFMAAYTVGRTVAWTFYKANYRRLVEVFNLEHYEFGQSILSFAESFEKQSHFDEMNQLFSDYPNAGSAVSARKQAIDQVKMNLEWIRSRNENLRNALDANVNFAISILSSIVGLTFSFLTIFIIVVKRQCRTITNLLTGNTSFIVGIYLIFNLVSSIYGLDERWALHQYACQFRAYGFVVSCTLLLYSHAIHAISRLFAVVFYKQKYLFTYRVHQLLIIINWLLGILLPVGIFFIDDGGYIYEQESRLCTCTTKRVLSALYGIVTAFVIPFHITLVIYGKIFCLCRQSTKRVQSEQTATIRKSPHRNMHMPNMYREIALVRKMSILLCIILGGGVPYLVLVLWHMMNIGLPHSSLYLLIVNSISICTALMMMTLFHFSEQVKKSAYDYIKKLCIG</sequence>
<keyword evidence="3" id="KW-0031">Aminopeptidase</keyword>
<feature type="transmembrane region" description="Helical" evidence="15">
    <location>
        <begin position="1160"/>
        <end position="1183"/>
    </location>
</feature>
<dbReference type="GO" id="GO:0004930">
    <property type="term" value="F:G protein-coupled receptor activity"/>
    <property type="evidence" value="ECO:0007669"/>
    <property type="project" value="InterPro"/>
</dbReference>
<dbReference type="CDD" id="cd00637">
    <property type="entry name" value="7tm_classA_rhodopsin-like"/>
    <property type="match status" value="1"/>
</dbReference>
<feature type="transmembrane region" description="Helical" evidence="15">
    <location>
        <begin position="35"/>
        <end position="58"/>
    </location>
</feature>
<dbReference type="InterPro" id="IPR001930">
    <property type="entry name" value="Peptidase_M1"/>
</dbReference>
<dbReference type="EMBL" id="CAJNOR010000313">
    <property type="protein sequence ID" value="CAF0877084.1"/>
    <property type="molecule type" value="Genomic_DNA"/>
</dbReference>
<evidence type="ECO:0000256" key="11">
    <source>
        <dbReference type="ARBA" id="ARBA00023136"/>
    </source>
</evidence>
<dbReference type="GO" id="GO:0043171">
    <property type="term" value="P:peptide catabolic process"/>
    <property type="evidence" value="ECO:0007669"/>
    <property type="project" value="TreeGrafter"/>
</dbReference>
<dbReference type="FunFam" id="1.10.390.10:FF:000006">
    <property type="entry name" value="Puromycin-sensitive aminopeptidase"/>
    <property type="match status" value="1"/>
</dbReference>
<evidence type="ECO:0000256" key="13">
    <source>
        <dbReference type="PIRSR" id="PIRSR634016-3"/>
    </source>
</evidence>
<feature type="active site" description="Proton acceptor" evidence="12">
    <location>
        <position position="416"/>
    </location>
</feature>
<comment type="caution">
    <text evidence="17">The sequence shown here is derived from an EMBL/GenBank/DDBJ whole genome shotgun (WGS) entry which is preliminary data.</text>
</comment>
<evidence type="ECO:0000256" key="9">
    <source>
        <dbReference type="ARBA" id="ARBA00022989"/>
    </source>
</evidence>
<dbReference type="PANTHER" id="PTHR11533:SF299">
    <property type="entry name" value="AMINOPEPTIDASE"/>
    <property type="match status" value="1"/>
</dbReference>
<feature type="transmembrane region" description="Helical" evidence="15">
    <location>
        <begin position="1228"/>
        <end position="1248"/>
    </location>
</feature>
<dbReference type="InterPro" id="IPR024571">
    <property type="entry name" value="ERAP1-like_C_dom"/>
</dbReference>
<dbReference type="InterPro" id="IPR027268">
    <property type="entry name" value="Peptidase_M4/M1_CTD_sf"/>
</dbReference>
<proteinExistence type="inferred from homology"/>
<dbReference type="Pfam" id="PF00001">
    <property type="entry name" value="7tm_1"/>
    <property type="match status" value="1"/>
</dbReference>
<dbReference type="GO" id="GO:0006508">
    <property type="term" value="P:proteolysis"/>
    <property type="evidence" value="ECO:0007669"/>
    <property type="project" value="UniProtKB-KW"/>
</dbReference>
<dbReference type="InterPro" id="IPR050344">
    <property type="entry name" value="Peptidase_M1_aminopeptidases"/>
</dbReference>
<feature type="binding site" evidence="13">
    <location>
        <position position="415"/>
    </location>
    <ligand>
        <name>Zn(2+)</name>
        <dbReference type="ChEBI" id="CHEBI:29105"/>
        <note>catalytic</note>
    </ligand>
</feature>
<dbReference type="GO" id="GO:0016020">
    <property type="term" value="C:membrane"/>
    <property type="evidence" value="ECO:0007669"/>
    <property type="project" value="UniProtKB-SubCell"/>
</dbReference>
<dbReference type="InterPro" id="IPR042097">
    <property type="entry name" value="Aminopeptidase_N-like_N_sf"/>
</dbReference>
<reference evidence="17" key="1">
    <citation type="submission" date="2021-02" db="EMBL/GenBank/DDBJ databases">
        <authorList>
            <person name="Nowell W R."/>
        </authorList>
    </citation>
    <scope>NUCLEOTIDE SEQUENCE</scope>
</reference>
<dbReference type="Gene3D" id="2.60.40.1910">
    <property type="match status" value="1"/>
</dbReference>
<dbReference type="Pfam" id="PF11838">
    <property type="entry name" value="ERAP1_C"/>
    <property type="match status" value="1"/>
</dbReference>
<feature type="domain" description="G-protein coupled receptors family 1 profile" evidence="16">
    <location>
        <begin position="1021"/>
        <end position="1280"/>
    </location>
</feature>
<evidence type="ECO:0000256" key="5">
    <source>
        <dbReference type="ARBA" id="ARBA00022692"/>
    </source>
</evidence>
<dbReference type="Pfam" id="PF17900">
    <property type="entry name" value="Peptidase_M1_N"/>
    <property type="match status" value="1"/>
</dbReference>
<dbReference type="GO" id="GO:0042277">
    <property type="term" value="F:peptide binding"/>
    <property type="evidence" value="ECO:0007669"/>
    <property type="project" value="TreeGrafter"/>
</dbReference>
<dbReference type="GO" id="GO:0008270">
    <property type="term" value="F:zinc ion binding"/>
    <property type="evidence" value="ECO:0007669"/>
    <property type="project" value="InterPro"/>
</dbReference>
<evidence type="ECO:0000259" key="16">
    <source>
        <dbReference type="PROSITE" id="PS50262"/>
    </source>
</evidence>
<feature type="transmembrane region" description="Helical" evidence="15">
    <location>
        <begin position="1260"/>
        <end position="1280"/>
    </location>
</feature>
<feature type="transmembrane region" description="Helical" evidence="15">
    <location>
        <begin position="1008"/>
        <end position="1030"/>
    </location>
</feature>
<evidence type="ECO:0000256" key="1">
    <source>
        <dbReference type="ARBA" id="ARBA00004370"/>
    </source>
</evidence>